<dbReference type="SFLD" id="SFLDG01129">
    <property type="entry name" value="C1.5:_HAD__Beta-PGM__Phosphata"/>
    <property type="match status" value="1"/>
</dbReference>
<dbReference type="InterPro" id="IPR023214">
    <property type="entry name" value="HAD_sf"/>
</dbReference>
<evidence type="ECO:0000313" key="1">
    <source>
        <dbReference type="EMBL" id="CAB4552976.1"/>
    </source>
</evidence>
<dbReference type="Pfam" id="PF00702">
    <property type="entry name" value="Hydrolase"/>
    <property type="match status" value="1"/>
</dbReference>
<dbReference type="SUPFAM" id="SSF56784">
    <property type="entry name" value="HAD-like"/>
    <property type="match status" value="1"/>
</dbReference>
<reference evidence="1" key="1">
    <citation type="submission" date="2020-05" db="EMBL/GenBank/DDBJ databases">
        <authorList>
            <person name="Chiriac C."/>
            <person name="Salcher M."/>
            <person name="Ghai R."/>
            <person name="Kavagutti S V."/>
        </authorList>
    </citation>
    <scope>NUCLEOTIDE SEQUENCE</scope>
</reference>
<dbReference type="PANTHER" id="PTHR43481:SF4">
    <property type="entry name" value="GLYCEROL-1-PHOSPHATE PHOSPHOHYDROLASE 1-RELATED"/>
    <property type="match status" value="1"/>
</dbReference>
<dbReference type="InterPro" id="IPR006439">
    <property type="entry name" value="HAD-SF_hydro_IA"/>
</dbReference>
<dbReference type="InterPro" id="IPR023198">
    <property type="entry name" value="PGP-like_dom2"/>
</dbReference>
<protein>
    <submittedName>
        <fullName evidence="1">Unannotated protein</fullName>
    </submittedName>
</protein>
<dbReference type="PANTHER" id="PTHR43481">
    <property type="entry name" value="FRUCTOSE-1-PHOSPHATE PHOSPHATASE"/>
    <property type="match status" value="1"/>
</dbReference>
<dbReference type="Gene3D" id="1.10.150.240">
    <property type="entry name" value="Putative phosphatase, domain 2"/>
    <property type="match status" value="1"/>
</dbReference>
<dbReference type="InterPro" id="IPR051806">
    <property type="entry name" value="HAD-like_SPP"/>
</dbReference>
<name>A0A6J6CP37_9ZZZZ</name>
<proteinExistence type="predicted"/>
<dbReference type="AlphaFoldDB" id="A0A6J6CP37"/>
<dbReference type="EMBL" id="CAEZSZ010000032">
    <property type="protein sequence ID" value="CAB4552976.1"/>
    <property type="molecule type" value="Genomic_DNA"/>
</dbReference>
<dbReference type="SFLD" id="SFLDS00003">
    <property type="entry name" value="Haloacid_Dehalogenase"/>
    <property type="match status" value="1"/>
</dbReference>
<organism evidence="1">
    <name type="scientific">freshwater metagenome</name>
    <dbReference type="NCBI Taxonomy" id="449393"/>
    <lineage>
        <taxon>unclassified sequences</taxon>
        <taxon>metagenomes</taxon>
        <taxon>ecological metagenomes</taxon>
    </lineage>
</organism>
<accession>A0A6J6CP37</accession>
<gene>
    <name evidence="1" type="ORF">UFOPK1561_00418</name>
</gene>
<dbReference type="Gene3D" id="3.40.50.1000">
    <property type="entry name" value="HAD superfamily/HAD-like"/>
    <property type="match status" value="1"/>
</dbReference>
<sequence>MKFFVSGLLFDNDGVLVDSHSASGVAWEIWAKEFAPHFDWDVPENAGMRASDKVREHVAAELFEVANNRINELEQQTAHETIALAGAVDLLHALKPGTWTVCTSANVNLGTARLKAAGLPVPAELVTGDDVERGKPHPDPYLLGAKRLGFEPADCVVFEDAIAGVEAGIEAGVGLVIGVSERALDSAADLVIKDLTGITFDGENLFIPDRLRLREEKKWLK</sequence>
<dbReference type="GO" id="GO:0050308">
    <property type="term" value="F:sugar-phosphatase activity"/>
    <property type="evidence" value="ECO:0007669"/>
    <property type="project" value="TreeGrafter"/>
</dbReference>
<dbReference type="InterPro" id="IPR036412">
    <property type="entry name" value="HAD-like_sf"/>
</dbReference>
<dbReference type="NCBIfam" id="TIGR01509">
    <property type="entry name" value="HAD-SF-IA-v3"/>
    <property type="match status" value="1"/>
</dbReference>